<dbReference type="PROSITE" id="PS50222">
    <property type="entry name" value="EF_HAND_2"/>
    <property type="match status" value="1"/>
</dbReference>
<protein>
    <submittedName>
        <fullName evidence="2">EF-hand calcium-binding domain-containing protein 11-like isoform X1</fullName>
    </submittedName>
</protein>
<name>A0AAV7K0H2_9METZ</name>
<evidence type="ECO:0000259" key="1">
    <source>
        <dbReference type="PROSITE" id="PS50222"/>
    </source>
</evidence>
<dbReference type="InterPro" id="IPR011992">
    <property type="entry name" value="EF-hand-dom_pair"/>
</dbReference>
<proteinExistence type="predicted"/>
<evidence type="ECO:0000313" key="2">
    <source>
        <dbReference type="EMBL" id="KAI6654734.1"/>
    </source>
</evidence>
<dbReference type="InterPro" id="IPR002048">
    <property type="entry name" value="EF_hand_dom"/>
</dbReference>
<evidence type="ECO:0000313" key="3">
    <source>
        <dbReference type="Proteomes" id="UP001165289"/>
    </source>
</evidence>
<gene>
    <name evidence="2" type="ORF">LOD99_2613</name>
</gene>
<dbReference type="SUPFAM" id="SSF47473">
    <property type="entry name" value="EF-hand"/>
    <property type="match status" value="1"/>
</dbReference>
<dbReference type="Gene3D" id="1.10.238.10">
    <property type="entry name" value="EF-hand"/>
    <property type="match status" value="1"/>
</dbReference>
<feature type="domain" description="EF-hand" evidence="1">
    <location>
        <begin position="6"/>
        <end position="41"/>
    </location>
</feature>
<sequence>MSLSHVNRKEAEFTFHTCDDGNKGFLDKEDYKTAVISLFGLMPTDSEIDEVFVAGKEQKEEDGLSLRKDKFINLMVWRSGSALNCYNYERLLFDCFDPLQDGFIKIEDFEKIVQKYFPKVIQYNIQRHI</sequence>
<dbReference type="GO" id="GO:0005509">
    <property type="term" value="F:calcium ion binding"/>
    <property type="evidence" value="ECO:0007669"/>
    <property type="project" value="InterPro"/>
</dbReference>
<keyword evidence="3" id="KW-1185">Reference proteome</keyword>
<reference evidence="2 3" key="1">
    <citation type="journal article" date="2023" name="BMC Biol.">
        <title>The compact genome of the sponge Oopsacas minuta (Hexactinellida) is lacking key metazoan core genes.</title>
        <authorList>
            <person name="Santini S."/>
            <person name="Schenkelaars Q."/>
            <person name="Jourda C."/>
            <person name="Duchesne M."/>
            <person name="Belahbib H."/>
            <person name="Rocher C."/>
            <person name="Selva M."/>
            <person name="Riesgo A."/>
            <person name="Vervoort M."/>
            <person name="Leys S.P."/>
            <person name="Kodjabachian L."/>
            <person name="Le Bivic A."/>
            <person name="Borchiellini C."/>
            <person name="Claverie J.M."/>
            <person name="Renard E."/>
        </authorList>
    </citation>
    <scope>NUCLEOTIDE SEQUENCE [LARGE SCALE GENOMIC DNA]</scope>
    <source>
        <strain evidence="2">SPO-2</strain>
    </source>
</reference>
<comment type="caution">
    <text evidence="2">The sequence shown here is derived from an EMBL/GenBank/DDBJ whole genome shotgun (WGS) entry which is preliminary data.</text>
</comment>
<organism evidence="2 3">
    <name type="scientific">Oopsacas minuta</name>
    <dbReference type="NCBI Taxonomy" id="111878"/>
    <lineage>
        <taxon>Eukaryota</taxon>
        <taxon>Metazoa</taxon>
        <taxon>Porifera</taxon>
        <taxon>Hexactinellida</taxon>
        <taxon>Hexasterophora</taxon>
        <taxon>Lyssacinosida</taxon>
        <taxon>Leucopsacidae</taxon>
        <taxon>Oopsacas</taxon>
    </lineage>
</organism>
<dbReference type="EMBL" id="JAKMXF010000221">
    <property type="protein sequence ID" value="KAI6654734.1"/>
    <property type="molecule type" value="Genomic_DNA"/>
</dbReference>
<accession>A0AAV7K0H2</accession>
<dbReference type="AlphaFoldDB" id="A0AAV7K0H2"/>
<dbReference type="Proteomes" id="UP001165289">
    <property type="component" value="Unassembled WGS sequence"/>
</dbReference>